<keyword evidence="1" id="KW-0812">Transmembrane</keyword>
<keyword evidence="1" id="KW-1133">Transmembrane helix</keyword>
<feature type="transmembrane region" description="Helical" evidence="1">
    <location>
        <begin position="77"/>
        <end position="103"/>
    </location>
</feature>
<evidence type="ECO:0000256" key="1">
    <source>
        <dbReference type="SAM" id="Phobius"/>
    </source>
</evidence>
<name>A0A2G8S2T1_9APHY</name>
<organism evidence="2 3">
    <name type="scientific">Ganoderma sinense ZZ0214-1</name>
    <dbReference type="NCBI Taxonomy" id="1077348"/>
    <lineage>
        <taxon>Eukaryota</taxon>
        <taxon>Fungi</taxon>
        <taxon>Dikarya</taxon>
        <taxon>Basidiomycota</taxon>
        <taxon>Agaricomycotina</taxon>
        <taxon>Agaricomycetes</taxon>
        <taxon>Polyporales</taxon>
        <taxon>Polyporaceae</taxon>
        <taxon>Ganoderma</taxon>
    </lineage>
</organism>
<dbReference type="OrthoDB" id="3214103at2759"/>
<accession>A0A2G8S2T1</accession>
<evidence type="ECO:0000313" key="3">
    <source>
        <dbReference type="Proteomes" id="UP000230002"/>
    </source>
</evidence>
<reference evidence="2 3" key="1">
    <citation type="journal article" date="2015" name="Sci. Rep.">
        <title>Chromosome-level genome map provides insights into diverse defense mechanisms in the medicinal fungus Ganoderma sinense.</title>
        <authorList>
            <person name="Zhu Y."/>
            <person name="Xu J."/>
            <person name="Sun C."/>
            <person name="Zhou S."/>
            <person name="Xu H."/>
            <person name="Nelson D.R."/>
            <person name="Qian J."/>
            <person name="Song J."/>
            <person name="Luo H."/>
            <person name="Xiang L."/>
            <person name="Li Y."/>
            <person name="Xu Z."/>
            <person name="Ji A."/>
            <person name="Wang L."/>
            <person name="Lu S."/>
            <person name="Hayward A."/>
            <person name="Sun W."/>
            <person name="Li X."/>
            <person name="Schwartz D.C."/>
            <person name="Wang Y."/>
            <person name="Chen S."/>
        </authorList>
    </citation>
    <scope>NUCLEOTIDE SEQUENCE [LARGE SCALE GENOMIC DNA]</scope>
    <source>
        <strain evidence="2 3">ZZ0214-1</strain>
    </source>
</reference>
<gene>
    <name evidence="2" type="ORF">GSI_09832</name>
</gene>
<evidence type="ECO:0000313" key="2">
    <source>
        <dbReference type="EMBL" id="PIL28079.1"/>
    </source>
</evidence>
<sequence length="189" mass="21184">MATLLVATKAWQSRRRFKGYLVAKVGGSQVEKLLTLLIESGAIYSAIWLVIVIFQISEYQYWDITTSLLPNQRFMDYFGIFLNGVLVPGIAIYPTIIIVLVALNKSHIERGISQHLDAVPTPCLATEVHTVDTNLYEDQAPTRSEVLVIGRPKSVCGSSALELEDERRCMDEEWKPEGITYAGQLQLKP</sequence>
<keyword evidence="3" id="KW-1185">Reference proteome</keyword>
<dbReference type="EMBL" id="AYKW01000029">
    <property type="protein sequence ID" value="PIL28079.1"/>
    <property type="molecule type" value="Genomic_DNA"/>
</dbReference>
<feature type="transmembrane region" description="Helical" evidence="1">
    <location>
        <begin position="33"/>
        <end position="57"/>
    </location>
</feature>
<comment type="caution">
    <text evidence="2">The sequence shown here is derived from an EMBL/GenBank/DDBJ whole genome shotgun (WGS) entry which is preliminary data.</text>
</comment>
<protein>
    <submittedName>
        <fullName evidence="2">Uncharacterized protein</fullName>
    </submittedName>
</protein>
<dbReference type="Proteomes" id="UP000230002">
    <property type="component" value="Unassembled WGS sequence"/>
</dbReference>
<proteinExistence type="predicted"/>
<keyword evidence="1" id="KW-0472">Membrane</keyword>
<dbReference type="AlphaFoldDB" id="A0A2G8S2T1"/>